<evidence type="ECO:0000256" key="1">
    <source>
        <dbReference type="ARBA" id="ARBA00022603"/>
    </source>
</evidence>
<keyword evidence="2 4" id="KW-0808">Transferase</keyword>
<keyword evidence="3 4" id="KW-0949">S-adenosyl-L-methionine</keyword>
<comment type="caution">
    <text evidence="5">The sequence shown here is derived from an EMBL/GenBank/DDBJ whole genome shotgun (WGS) entry which is preliminary data.</text>
</comment>
<evidence type="ECO:0000313" key="5">
    <source>
        <dbReference type="EMBL" id="MBU5672695.1"/>
    </source>
</evidence>
<dbReference type="Proteomes" id="UP000743001">
    <property type="component" value="Unassembled WGS sequence"/>
</dbReference>
<dbReference type="EMBL" id="JAHLQJ010000010">
    <property type="protein sequence ID" value="MBU5672695.1"/>
    <property type="molecule type" value="Genomic_DNA"/>
</dbReference>
<dbReference type="GO" id="GO:0032259">
    <property type="term" value="P:methylation"/>
    <property type="evidence" value="ECO:0007669"/>
    <property type="project" value="UniProtKB-KW"/>
</dbReference>
<dbReference type="PANTHER" id="PTHR10629:SF52">
    <property type="entry name" value="DNA (CYTOSINE-5)-METHYLTRANSFERASE 1"/>
    <property type="match status" value="1"/>
</dbReference>
<protein>
    <submittedName>
        <fullName evidence="5">DNA cytosine methyltransferase</fullName>
    </submittedName>
</protein>
<evidence type="ECO:0000256" key="3">
    <source>
        <dbReference type="ARBA" id="ARBA00022691"/>
    </source>
</evidence>
<dbReference type="Pfam" id="PF00145">
    <property type="entry name" value="DNA_methylase"/>
    <property type="match status" value="2"/>
</dbReference>
<comment type="similarity">
    <text evidence="4">Belongs to the class I-like SAM-binding methyltransferase superfamily. C5-methyltransferase family.</text>
</comment>
<dbReference type="InterPro" id="IPR001525">
    <property type="entry name" value="C5_MeTfrase"/>
</dbReference>
<gene>
    <name evidence="5" type="ORF">KQJ23_12735</name>
</gene>
<accession>A0ABS6FR35</accession>
<keyword evidence="6" id="KW-1185">Reference proteome</keyword>
<proteinExistence type="inferred from homology"/>
<evidence type="ECO:0000256" key="2">
    <source>
        <dbReference type="ARBA" id="ARBA00022679"/>
    </source>
</evidence>
<dbReference type="GO" id="GO:0008168">
    <property type="term" value="F:methyltransferase activity"/>
    <property type="evidence" value="ECO:0007669"/>
    <property type="project" value="UniProtKB-KW"/>
</dbReference>
<evidence type="ECO:0000256" key="4">
    <source>
        <dbReference type="PROSITE-ProRule" id="PRU01016"/>
    </source>
</evidence>
<reference evidence="5 6" key="1">
    <citation type="submission" date="2021-06" db="EMBL/GenBank/DDBJ databases">
        <authorList>
            <person name="Sun Q."/>
            <person name="Li D."/>
        </authorList>
    </citation>
    <scope>NUCLEOTIDE SEQUENCE [LARGE SCALE GENOMIC DNA]</scope>
    <source>
        <strain evidence="5 6">MSJ-6</strain>
    </source>
</reference>
<dbReference type="PROSITE" id="PS51679">
    <property type="entry name" value="SAM_MT_C5"/>
    <property type="match status" value="1"/>
</dbReference>
<keyword evidence="1 4" id="KW-0489">Methyltransferase</keyword>
<sequence>MREIIVDNFAGGGGASTGIELATGRSVDIAINHDPAAIAMHRANHPETEHYCESVWDVDPRSAAAGRPIGLAWFSPDCKHFSKAKGGKPVEKKIRGLAWIVLKWAGKVRPRVIILENVEEFKTWGPVRKGRPVKSKKGQTYEHWKSQLENLGYKVESRELRACDYGAPTIRKRFFLVARRDGRPIVWPEPTHGDPESEEVKSGKLKPWRTAAEIIDWSIPCPSIFERKKPLAENTMRRIARGIQRFVIDNPRPFIVRIGQTGFGGDRLQYQLEDPLTTVTTKAEHLLVTPILGVNTSGHPGSSPDEPLRTITTGNHHMVVSPTLIEIGYGEGPGQAPRAPGLQKPLGTVVSGGRKHALVEAVLAVPHITKFRGGAVGHSVDEPLHTVTSGAGSARPAGAAHAMGMVTAFLAKHYGGNYTGPGADLQEPAPTVTTVDHNALVTSHLVKLRGTCQDGQPVTEPMPTITAGGLHVGEVRAFLLKYYGSADNGQQLDEPLHTVTTKDRFGLVTVEGVDYQIVDIGMRMLEPHELFAAQGFPAKYIIDVDADGKKYPKSAQVARCGNAVPPPFAEALVRSNLPEMCVGSGQTLALERYKPAVGQVAFSL</sequence>
<dbReference type="RefSeq" id="WP_216479275.1">
    <property type="nucleotide sequence ID" value="NZ_JAHLQJ010000010.1"/>
</dbReference>
<feature type="active site" evidence="4">
    <location>
        <position position="78"/>
    </location>
</feature>
<dbReference type="InterPro" id="IPR050390">
    <property type="entry name" value="C5-Methyltransferase"/>
</dbReference>
<evidence type="ECO:0000313" key="6">
    <source>
        <dbReference type="Proteomes" id="UP000743001"/>
    </source>
</evidence>
<organism evidence="5 6">
    <name type="scientific">Paenibacillus brevis</name>
    <dbReference type="NCBI Taxonomy" id="2841508"/>
    <lineage>
        <taxon>Bacteria</taxon>
        <taxon>Bacillati</taxon>
        <taxon>Bacillota</taxon>
        <taxon>Bacilli</taxon>
        <taxon>Bacillales</taxon>
        <taxon>Paenibacillaceae</taxon>
        <taxon>Paenibacillus</taxon>
    </lineage>
</organism>
<name>A0ABS6FR35_9BACL</name>
<dbReference type="PANTHER" id="PTHR10629">
    <property type="entry name" value="CYTOSINE-SPECIFIC METHYLTRANSFERASE"/>
    <property type="match status" value="1"/>
</dbReference>